<proteinExistence type="predicted"/>
<dbReference type="RefSeq" id="WP_133361659.1">
    <property type="nucleotide sequence ID" value="NZ_SMUV01000074.1"/>
</dbReference>
<sequence>MRFIYVALMLGGLSACAPAVPDSGVGFENSIEARRAREAALSGAAPTTTTVEPPMAVSSEPLSAAGTVPAQTPVQQTVPVQTATAGATLTGSGGSPVSSGDSAEDIAAETAAALQAARGNSGVMPVQASPSNPAPAIVNNPGISDENDFQAVASRESIQSDADRIARNRQLYTEVEPTAIPRRPGDAQPNIVEYALQTNNPRGAQLYSRGGLNSKARTARNCAKYGSADLAQMAFLSKGGPKRDRLGLDPDGDGYACGWDPAPFREAVTN</sequence>
<evidence type="ECO:0000256" key="1">
    <source>
        <dbReference type="SAM" id="SignalP"/>
    </source>
</evidence>
<keyword evidence="3" id="KW-1185">Reference proteome</keyword>
<dbReference type="AlphaFoldDB" id="A0A4R5UPX9"/>
<dbReference type="EMBL" id="SMUV01000074">
    <property type="protein sequence ID" value="TDK41090.1"/>
    <property type="molecule type" value="Genomic_DNA"/>
</dbReference>
<name>A0A4R5UPX9_9RHOB</name>
<comment type="caution">
    <text evidence="2">The sequence shown here is derived from an EMBL/GenBank/DDBJ whole genome shotgun (WGS) entry which is preliminary data.</text>
</comment>
<dbReference type="OrthoDB" id="7951357at2"/>
<reference evidence="2 3" key="1">
    <citation type="submission" date="2019-03" db="EMBL/GenBank/DDBJ databases">
        <title>Ruegeria lutea sp. nov., a novel strain, isolated from marine sediment, the Masan Bay, South Korea.</title>
        <authorList>
            <person name="Kim J."/>
            <person name="Kim D.-Y."/>
            <person name="Lee S.-S."/>
        </authorList>
    </citation>
    <scope>NUCLEOTIDE SEQUENCE [LARGE SCALE GENOMIC DNA]</scope>
    <source>
        <strain evidence="2 3">318-1</strain>
    </source>
</reference>
<keyword evidence="1" id="KW-0732">Signal</keyword>
<evidence type="ECO:0008006" key="4">
    <source>
        <dbReference type="Google" id="ProtNLM"/>
    </source>
</evidence>
<evidence type="ECO:0000313" key="2">
    <source>
        <dbReference type="EMBL" id="TDK41090.1"/>
    </source>
</evidence>
<feature type="chain" id="PRO_5020446114" description="Excalibur calcium-binding domain-containing protein" evidence="1">
    <location>
        <begin position="20"/>
        <end position="270"/>
    </location>
</feature>
<organism evidence="2 3">
    <name type="scientific">Antarcticimicrobium luteum</name>
    <dbReference type="NCBI Taxonomy" id="2547397"/>
    <lineage>
        <taxon>Bacteria</taxon>
        <taxon>Pseudomonadati</taxon>
        <taxon>Pseudomonadota</taxon>
        <taxon>Alphaproteobacteria</taxon>
        <taxon>Rhodobacterales</taxon>
        <taxon>Paracoccaceae</taxon>
        <taxon>Antarcticimicrobium</taxon>
    </lineage>
</organism>
<gene>
    <name evidence="2" type="ORF">E1832_20555</name>
</gene>
<dbReference type="Proteomes" id="UP000295301">
    <property type="component" value="Unassembled WGS sequence"/>
</dbReference>
<accession>A0A4R5UPX9</accession>
<feature type="signal peptide" evidence="1">
    <location>
        <begin position="1"/>
        <end position="19"/>
    </location>
</feature>
<evidence type="ECO:0000313" key="3">
    <source>
        <dbReference type="Proteomes" id="UP000295301"/>
    </source>
</evidence>
<dbReference type="PROSITE" id="PS51257">
    <property type="entry name" value="PROKAR_LIPOPROTEIN"/>
    <property type="match status" value="1"/>
</dbReference>
<protein>
    <recommendedName>
        <fullName evidence="4">Excalibur calcium-binding domain-containing protein</fullName>
    </recommendedName>
</protein>